<organism evidence="1 2">
    <name type="scientific">Pedobacter ginsengiterrae</name>
    <dbReference type="NCBI Taxonomy" id="871696"/>
    <lineage>
        <taxon>Bacteria</taxon>
        <taxon>Pseudomonadati</taxon>
        <taxon>Bacteroidota</taxon>
        <taxon>Sphingobacteriia</taxon>
        <taxon>Sphingobacteriales</taxon>
        <taxon>Sphingobacteriaceae</taxon>
        <taxon>Pedobacter</taxon>
    </lineage>
</organism>
<gene>
    <name evidence="1" type="ORF">GCM10022246_24650</name>
</gene>
<name>A0ABP7PTY2_9SPHI</name>
<dbReference type="EMBL" id="BAABAK010000011">
    <property type="protein sequence ID" value="GAA3971227.1"/>
    <property type="molecule type" value="Genomic_DNA"/>
</dbReference>
<dbReference type="Proteomes" id="UP001501081">
    <property type="component" value="Unassembled WGS sequence"/>
</dbReference>
<sequence length="484" mass="53264">MPENLPIDDAYIDQVIKANEPYDPNEEKTQGIKLRELVKRIRNRIDNQEAGSGVGKLFSFTTSGNGVQNTFTVPHGLDYVPQSVTITANSDDAAFDKVNLYVYLNSAKIDGADVIITCRRSGSNNGPKFGIDNLTWSILVGGRGSQAAAPDAPTNGIEDLESFTFTFTKNPKFNLAQHEWRYRIANGSFSNWVNTPSTTLSLPAVNINVGDLQVRVKSIGANPASVPLTNDLPYITIPGDNYILIVNISGIEEGYEVAYNDELWANNQKSFPAGTVIQNLRPSALGYTFSPSSISELVMDNDKSISFAASPYTTLLNGFSRIVPNPDAFSYESDFNYNPLIIGGGGYPKLGWRVPDNDNGSIFIKYEQDSYDLNLYLALDESNNDLAAVGFYFANGKICWDYVIDDDYTVGEVEQALEGAYYGLIKDGSNIKLYKTLDGISFTELYDFGNRDNYVFVTVYNQSSNSVLHDPQGVNLISTLSTDL</sequence>
<proteinExistence type="predicted"/>
<keyword evidence="2" id="KW-1185">Reference proteome</keyword>
<evidence type="ECO:0000313" key="1">
    <source>
        <dbReference type="EMBL" id="GAA3971227.1"/>
    </source>
</evidence>
<comment type="caution">
    <text evidence="1">The sequence shown here is derived from an EMBL/GenBank/DDBJ whole genome shotgun (WGS) entry which is preliminary data.</text>
</comment>
<evidence type="ECO:0008006" key="3">
    <source>
        <dbReference type="Google" id="ProtNLM"/>
    </source>
</evidence>
<dbReference type="RefSeq" id="WP_344767438.1">
    <property type="nucleotide sequence ID" value="NZ_BAABAK010000011.1"/>
</dbReference>
<accession>A0ABP7PTY2</accession>
<evidence type="ECO:0000313" key="2">
    <source>
        <dbReference type="Proteomes" id="UP001501081"/>
    </source>
</evidence>
<reference evidence="2" key="1">
    <citation type="journal article" date="2019" name="Int. J. Syst. Evol. Microbiol.">
        <title>The Global Catalogue of Microorganisms (GCM) 10K type strain sequencing project: providing services to taxonomists for standard genome sequencing and annotation.</title>
        <authorList>
            <consortium name="The Broad Institute Genomics Platform"/>
            <consortium name="The Broad Institute Genome Sequencing Center for Infectious Disease"/>
            <person name="Wu L."/>
            <person name="Ma J."/>
        </authorList>
    </citation>
    <scope>NUCLEOTIDE SEQUENCE [LARGE SCALE GENOMIC DNA]</scope>
    <source>
        <strain evidence="2">JCM 17338</strain>
    </source>
</reference>
<protein>
    <recommendedName>
        <fullName evidence="3">PKD domain-containing protein</fullName>
    </recommendedName>
</protein>